<feature type="domain" description="KOW" evidence="7">
    <location>
        <begin position="2"/>
        <end position="29"/>
    </location>
</feature>
<dbReference type="Pfam" id="PF17136">
    <property type="entry name" value="ribosomal_L24"/>
    <property type="match status" value="1"/>
</dbReference>
<dbReference type="HAMAP" id="MF_01326_B">
    <property type="entry name" value="Ribosomal_uL24_B"/>
    <property type="match status" value="1"/>
</dbReference>
<accession>A0A235BVD7</accession>
<keyword evidence="2 5" id="KW-0689">Ribosomal protein</keyword>
<dbReference type="SMART" id="SM00739">
    <property type="entry name" value="KOW"/>
    <property type="match status" value="1"/>
</dbReference>
<evidence type="ECO:0000313" key="9">
    <source>
        <dbReference type="Proteomes" id="UP000215215"/>
    </source>
</evidence>
<dbReference type="Proteomes" id="UP000215215">
    <property type="component" value="Unassembled WGS sequence"/>
</dbReference>
<protein>
    <recommendedName>
        <fullName evidence="4 5">Large ribosomal subunit protein uL24</fullName>
    </recommendedName>
</protein>
<dbReference type="CDD" id="cd06089">
    <property type="entry name" value="KOW_RPL26"/>
    <property type="match status" value="1"/>
</dbReference>
<comment type="subunit">
    <text evidence="5">Part of the 50S ribosomal subunit.</text>
</comment>
<comment type="similarity">
    <text evidence="1 5 6">Belongs to the universal ribosomal protein uL24 family.</text>
</comment>
<comment type="function">
    <text evidence="5">One of the proteins that surrounds the polypeptide exit tunnel on the outside of the subunit.</text>
</comment>
<reference evidence="8 9" key="1">
    <citation type="submission" date="2017-07" db="EMBL/GenBank/DDBJ databases">
        <title>Recovery of genomes from metagenomes via a dereplication, aggregation, and scoring strategy.</title>
        <authorList>
            <person name="Sieber C.M."/>
            <person name="Probst A.J."/>
            <person name="Sharrar A."/>
            <person name="Thomas B.C."/>
            <person name="Hess M."/>
            <person name="Tringe S.G."/>
            <person name="Banfield J.F."/>
        </authorList>
    </citation>
    <scope>NUCLEOTIDE SEQUENCE [LARGE SCALE GENOMIC DNA]</scope>
    <source>
        <strain evidence="8">JGI_Cruoil_03_44_89</strain>
    </source>
</reference>
<keyword evidence="3 5" id="KW-0687">Ribonucleoprotein</keyword>
<dbReference type="InterPro" id="IPR057264">
    <property type="entry name" value="Ribosomal_uL24_C"/>
</dbReference>
<dbReference type="InterPro" id="IPR014722">
    <property type="entry name" value="Rib_uL2_dom2"/>
</dbReference>
<proteinExistence type="inferred from homology"/>
<evidence type="ECO:0000256" key="2">
    <source>
        <dbReference type="ARBA" id="ARBA00022980"/>
    </source>
</evidence>
<dbReference type="InterPro" id="IPR003256">
    <property type="entry name" value="Ribosomal_uL24"/>
</dbReference>
<comment type="function">
    <text evidence="5">One of two assembly initiator proteins, it binds directly to the 5'-end of the 23S rRNA, where it nucleates assembly of the 50S subunit.</text>
</comment>
<gene>
    <name evidence="5" type="primary">rplX</name>
    <name evidence="8" type="ORF">CH333_04190</name>
</gene>
<dbReference type="AlphaFoldDB" id="A0A235BVD7"/>
<evidence type="ECO:0000313" key="8">
    <source>
        <dbReference type="EMBL" id="OYD16154.1"/>
    </source>
</evidence>
<evidence type="ECO:0000256" key="5">
    <source>
        <dbReference type="HAMAP-Rule" id="MF_01326"/>
    </source>
</evidence>
<dbReference type="Pfam" id="PF00467">
    <property type="entry name" value="KOW"/>
    <property type="match status" value="1"/>
</dbReference>
<dbReference type="EMBL" id="NOZQ01000084">
    <property type="protein sequence ID" value="OYD16154.1"/>
    <property type="molecule type" value="Genomic_DNA"/>
</dbReference>
<dbReference type="InterPro" id="IPR005824">
    <property type="entry name" value="KOW"/>
</dbReference>
<dbReference type="InterPro" id="IPR041988">
    <property type="entry name" value="Ribosomal_uL24_KOW"/>
</dbReference>
<evidence type="ECO:0000259" key="7">
    <source>
        <dbReference type="SMART" id="SM00739"/>
    </source>
</evidence>
<dbReference type="NCBIfam" id="TIGR01079">
    <property type="entry name" value="rplX_bact"/>
    <property type="match status" value="1"/>
</dbReference>
<keyword evidence="5" id="KW-0694">RNA-binding</keyword>
<dbReference type="GO" id="GO:1990904">
    <property type="term" value="C:ribonucleoprotein complex"/>
    <property type="evidence" value="ECO:0007669"/>
    <property type="project" value="UniProtKB-KW"/>
</dbReference>
<dbReference type="PANTHER" id="PTHR12903">
    <property type="entry name" value="MITOCHONDRIAL RIBOSOMAL PROTEIN L24"/>
    <property type="match status" value="1"/>
</dbReference>
<dbReference type="InterPro" id="IPR008991">
    <property type="entry name" value="Translation_prot_SH3-like_sf"/>
</dbReference>
<evidence type="ECO:0000256" key="1">
    <source>
        <dbReference type="ARBA" id="ARBA00010618"/>
    </source>
</evidence>
<comment type="caution">
    <text evidence="8">The sequence shown here is derived from an EMBL/GenBank/DDBJ whole genome shotgun (WGS) entry which is preliminary data.</text>
</comment>
<dbReference type="InterPro" id="IPR005825">
    <property type="entry name" value="Ribosomal_uL24_CS"/>
</dbReference>
<dbReference type="SUPFAM" id="SSF50104">
    <property type="entry name" value="Translation proteins SH3-like domain"/>
    <property type="match status" value="1"/>
</dbReference>
<sequence length="102" mass="11356">MKIKKNDTVKVISGEYKGKMGKVLRAFPKRGLLIVEGINFQKKHMRARSAQEPGGILHKEGPISVSNVMLICPKCRETVKVYITGVGDTRARKCKKCGEIID</sequence>
<evidence type="ECO:0000256" key="4">
    <source>
        <dbReference type="ARBA" id="ARBA00035206"/>
    </source>
</evidence>
<evidence type="ECO:0000256" key="6">
    <source>
        <dbReference type="RuleBase" id="RU003477"/>
    </source>
</evidence>
<name>A0A235BVD7_UNCW3</name>
<keyword evidence="5" id="KW-0699">rRNA-binding</keyword>
<evidence type="ECO:0000256" key="3">
    <source>
        <dbReference type="ARBA" id="ARBA00023274"/>
    </source>
</evidence>
<dbReference type="GO" id="GO:0019843">
    <property type="term" value="F:rRNA binding"/>
    <property type="evidence" value="ECO:0007669"/>
    <property type="project" value="UniProtKB-UniRule"/>
</dbReference>
<dbReference type="GO" id="GO:0003735">
    <property type="term" value="F:structural constituent of ribosome"/>
    <property type="evidence" value="ECO:0007669"/>
    <property type="project" value="InterPro"/>
</dbReference>
<dbReference type="GO" id="GO:0006412">
    <property type="term" value="P:translation"/>
    <property type="evidence" value="ECO:0007669"/>
    <property type="project" value="UniProtKB-UniRule"/>
</dbReference>
<dbReference type="GO" id="GO:0005840">
    <property type="term" value="C:ribosome"/>
    <property type="evidence" value="ECO:0007669"/>
    <property type="project" value="UniProtKB-KW"/>
</dbReference>
<dbReference type="Gene3D" id="2.30.30.30">
    <property type="match status" value="1"/>
</dbReference>
<organism evidence="8 9">
    <name type="scientific">candidate division WOR-3 bacterium JGI_Cruoil_03_44_89</name>
    <dbReference type="NCBI Taxonomy" id="1973748"/>
    <lineage>
        <taxon>Bacteria</taxon>
        <taxon>Bacteria division WOR-3</taxon>
    </lineage>
</organism>
<dbReference type="PROSITE" id="PS01108">
    <property type="entry name" value="RIBOSOMAL_L24"/>
    <property type="match status" value="1"/>
</dbReference>